<proteinExistence type="predicted"/>
<keyword evidence="3" id="KW-1185">Reference proteome</keyword>
<comment type="caution">
    <text evidence="2">The sequence shown here is derived from an EMBL/GenBank/DDBJ whole genome shotgun (WGS) entry which is preliminary data.</text>
</comment>
<accession>A0A0B1PG58</accession>
<dbReference type="HOGENOM" id="CLU_307595_0_0_1"/>
<dbReference type="OMA" id="EQHPANF"/>
<feature type="region of interest" description="Disordered" evidence="1">
    <location>
        <begin position="1"/>
        <end position="48"/>
    </location>
</feature>
<feature type="compositionally biased region" description="Low complexity" evidence="1">
    <location>
        <begin position="720"/>
        <end position="730"/>
    </location>
</feature>
<dbReference type="Proteomes" id="UP000030854">
    <property type="component" value="Unassembled WGS sequence"/>
</dbReference>
<dbReference type="AlphaFoldDB" id="A0A0B1PG58"/>
<evidence type="ECO:0000313" key="3">
    <source>
        <dbReference type="Proteomes" id="UP000030854"/>
    </source>
</evidence>
<reference evidence="2 3" key="1">
    <citation type="journal article" date="2014" name="BMC Genomics">
        <title>Adaptive genomic structural variation in the grape powdery mildew pathogen, Erysiphe necator.</title>
        <authorList>
            <person name="Jones L."/>
            <person name="Riaz S."/>
            <person name="Morales-Cruz A."/>
            <person name="Amrine K.C."/>
            <person name="McGuire B."/>
            <person name="Gubler W.D."/>
            <person name="Walker M.A."/>
            <person name="Cantu D."/>
        </authorList>
    </citation>
    <scope>NUCLEOTIDE SEQUENCE [LARGE SCALE GENOMIC DNA]</scope>
    <source>
        <strain evidence="3">c</strain>
    </source>
</reference>
<feature type="region of interest" description="Disordered" evidence="1">
    <location>
        <begin position="933"/>
        <end position="961"/>
    </location>
</feature>
<dbReference type="STRING" id="52586.A0A0B1PG58"/>
<protein>
    <submittedName>
        <fullName evidence="2">Uncharacterized protein</fullName>
    </submittedName>
</protein>
<evidence type="ECO:0000313" key="2">
    <source>
        <dbReference type="EMBL" id="KHJ35856.1"/>
    </source>
</evidence>
<name>A0A0B1PG58_UNCNE</name>
<sequence>MSSRGRGKNRGGSGGRSNGGASKPTKKNAVRSGVKKGNFDTSPDPPRIRVLKARKAELDSSFKIFGVHQKAALLALAQKSLDATKNDAKYHENLPEYRVLCEGIDNKLNCIMSKLEDRRRYEQELVQRIWEHNSVLIQKNCKYKLRDIKDKAIAKAQERVLYVEKVSQTKSEIKDIPFYNGEDGRKVTKLTAPSKIIHPVAIPFSGVQLADGKSPRKPGDNLLEQHPANFWASCTDEKKRKLTAQLASTIEKNRKIAQNEKYGIYRKRSGTASSLLNLSTASAIDTEVEEDDFQLDEPLTTNDANIQDDQDQAHELSDDAAELPLDSYGVKIPKKKMRAGTGIRPNNYIVTPRNFNFMDAEGQILSDGSIGIQEIGIRTWTTRKSMRNRDYFIGCSISPNPDNFYIPQRVGDINSGNNTLEDMKSVKHITETHKTHPKLGIVLPGSINYDYRDLKDPYFPPPTDRKNPLEGLKPHMIIQENSDGTSKAFKISRSWIHQTNKNFENILYRKKVHDFLEKLRSFDKHEKELEEVCAKSACIDPNLISAASAALEESEKDKIKEFERTPPLDYKEAIPFQASKYVSSKVPSKVFAGTPTKTTRGFSIKSAKRPSLLQYDPVRDSYPTKYYQNLTQQAPYTKSNSRNSNQYASQNSSNMLTELANYALNNRPTPFVSASSRENSSNSRPSMLLSATTQSTMPQNSQVTQRPTQILTQPSIQSLTQPSIQSLTQPPIQPPIQPSIQPPIQTSVQYLAQTPVQLPSQFSAQFSVQRQIDRQPNSVPVQLQDPLGSLQPINQLVLPQSSQGITMQQYQQSKPTLSPYGFQYPVGSHQTQAQGGYQPPLASQMIYSTQLPPPINYAASPSTRPLNYNVNTPTMTTNIPPHLHHSSNPINYTTRAKISQSYNAHSPHRVIYTQSSLPLSSYSTLEDNRIRELHPPNPQQHPTASVHSPIIHPWSSNRNFH</sequence>
<organism evidence="2 3">
    <name type="scientific">Uncinula necator</name>
    <name type="common">Grape powdery mildew</name>
    <dbReference type="NCBI Taxonomy" id="52586"/>
    <lineage>
        <taxon>Eukaryota</taxon>
        <taxon>Fungi</taxon>
        <taxon>Dikarya</taxon>
        <taxon>Ascomycota</taxon>
        <taxon>Pezizomycotina</taxon>
        <taxon>Leotiomycetes</taxon>
        <taxon>Erysiphales</taxon>
        <taxon>Erysiphaceae</taxon>
        <taxon>Erysiphe</taxon>
    </lineage>
</organism>
<dbReference type="EMBL" id="JNVN01000228">
    <property type="protein sequence ID" value="KHJ35856.1"/>
    <property type="molecule type" value="Genomic_DNA"/>
</dbReference>
<evidence type="ECO:0000256" key="1">
    <source>
        <dbReference type="SAM" id="MobiDB-lite"/>
    </source>
</evidence>
<gene>
    <name evidence="2" type="ORF">EV44_g2893</name>
</gene>
<feature type="region of interest" description="Disordered" evidence="1">
    <location>
        <begin position="718"/>
        <end position="739"/>
    </location>
</feature>